<keyword evidence="12 14" id="KW-0456">Lyase</keyword>
<evidence type="ECO:0000256" key="3">
    <source>
        <dbReference type="ARBA" id="ARBA00007811"/>
    </source>
</evidence>
<feature type="region of interest" description="Disordered" evidence="15">
    <location>
        <begin position="1"/>
        <end position="28"/>
    </location>
</feature>
<evidence type="ECO:0000313" key="16">
    <source>
        <dbReference type="EMBL" id="WWC93110.1"/>
    </source>
</evidence>
<feature type="transmembrane region" description="Helical" evidence="14">
    <location>
        <begin position="299"/>
        <end position="319"/>
    </location>
</feature>
<keyword evidence="7 14" id="KW-0276">Fatty acid metabolism</keyword>
<dbReference type="RefSeq" id="XP_066079872.1">
    <property type="nucleotide sequence ID" value="XM_066223775.1"/>
</dbReference>
<keyword evidence="5 14" id="KW-0444">Lipid biosynthesis</keyword>
<comment type="caution">
    <text evidence="14">Lacks conserved residue(s) required for the propagation of feature annotation.</text>
</comment>
<feature type="transmembrane region" description="Helical" evidence="14">
    <location>
        <begin position="209"/>
        <end position="231"/>
    </location>
</feature>
<proteinExistence type="inferred from homology"/>
<keyword evidence="14" id="KW-0256">Endoplasmic reticulum</keyword>
<evidence type="ECO:0000256" key="9">
    <source>
        <dbReference type="ARBA" id="ARBA00023098"/>
    </source>
</evidence>
<evidence type="ECO:0000256" key="4">
    <source>
        <dbReference type="ARBA" id="ARBA00013122"/>
    </source>
</evidence>
<evidence type="ECO:0000256" key="1">
    <source>
        <dbReference type="ARBA" id="ARBA00004141"/>
    </source>
</evidence>
<evidence type="ECO:0000256" key="7">
    <source>
        <dbReference type="ARBA" id="ARBA00022832"/>
    </source>
</evidence>
<feature type="transmembrane region" description="Helical" evidence="14">
    <location>
        <begin position="40"/>
        <end position="65"/>
    </location>
</feature>
<evidence type="ECO:0000256" key="6">
    <source>
        <dbReference type="ARBA" id="ARBA00022692"/>
    </source>
</evidence>
<keyword evidence="9 14" id="KW-0443">Lipid metabolism</keyword>
<name>A0AAX4K8H1_9TREE</name>
<dbReference type="Pfam" id="PF04387">
    <property type="entry name" value="PTPLA"/>
    <property type="match status" value="2"/>
</dbReference>
<evidence type="ECO:0000256" key="8">
    <source>
        <dbReference type="ARBA" id="ARBA00022989"/>
    </source>
</evidence>
<feature type="transmembrane region" description="Helical" evidence="14">
    <location>
        <begin position="176"/>
        <end position="197"/>
    </location>
</feature>
<evidence type="ECO:0000256" key="11">
    <source>
        <dbReference type="ARBA" id="ARBA00023160"/>
    </source>
</evidence>
<keyword evidence="17" id="KW-1185">Reference proteome</keyword>
<evidence type="ECO:0000256" key="15">
    <source>
        <dbReference type="SAM" id="MobiDB-lite"/>
    </source>
</evidence>
<keyword evidence="6 14" id="KW-0812">Transmembrane</keyword>
<sequence length="342" mass="38503">MSTSTSNKSQMQGKERVEQEKERIARKGQEVKSGLTPVKIYLLAYNGISALLWGHLLYITLLFLFTPRTTTETLKNASASTSSIFDSITNIFNSKPNNVKQPIEQLINHLSGSYNFKNLGYKTKFIQSLAILEIFHTALGLVKSPLGTVASQVASRLWTVWGVVEAVPEVSHSSPLFTTMLLAWSLTEIIRYSFYFLNLLGIQSKPLNWLRYTTFIPLYPLGASSEAFLSLSTLPSILNLLTPYLSTILNNLPKSIRDNLLKTKLGRNLLWSLASKSTKQSIKSTISQTNNSTWGLLEFVRLGLFFIWWPALYVLYTYMFKQRRKVLGKGKGKIVGGSNKSR</sequence>
<accession>A0AAX4K8H1</accession>
<comment type="similarity">
    <text evidence="3 14">Belongs to the very long-chain fatty acids dehydratase HACD family.</text>
</comment>
<dbReference type="GO" id="GO:0030497">
    <property type="term" value="P:fatty acid elongation"/>
    <property type="evidence" value="ECO:0007669"/>
    <property type="project" value="TreeGrafter"/>
</dbReference>
<reference evidence="16 17" key="1">
    <citation type="submission" date="2024-01" db="EMBL/GenBank/DDBJ databases">
        <title>Comparative genomics of Cryptococcus and Kwoniella reveals pathogenesis evolution and contrasting modes of karyotype evolution via chromosome fusion or intercentromeric recombination.</title>
        <authorList>
            <person name="Coelho M.A."/>
            <person name="David-Palma M."/>
            <person name="Shea T."/>
            <person name="Bowers K."/>
            <person name="McGinley-Smith S."/>
            <person name="Mohammad A.W."/>
            <person name="Gnirke A."/>
            <person name="Yurkov A.M."/>
            <person name="Nowrousian M."/>
            <person name="Sun S."/>
            <person name="Cuomo C.A."/>
            <person name="Heitman J."/>
        </authorList>
    </citation>
    <scope>NUCLEOTIDE SEQUENCE [LARGE SCALE GENOMIC DNA]</scope>
    <source>
        <strain evidence="16 17">CBS 6074</strain>
    </source>
</reference>
<dbReference type="PANTHER" id="PTHR11035">
    <property type="entry name" value="VERY-LONG-CHAIN (3R)-3-HYDROXYACYL-COA DEHYDRATASE"/>
    <property type="match status" value="1"/>
</dbReference>
<dbReference type="InterPro" id="IPR007482">
    <property type="entry name" value="Tyr_Pase-like_PTPLA"/>
</dbReference>
<protein>
    <recommendedName>
        <fullName evidence="4 14">Very-long-chain (3R)-3-hydroxyacyl-CoA dehydratase</fullName>
        <ecNumber evidence="4 14">4.2.1.134</ecNumber>
    </recommendedName>
</protein>
<organism evidence="16 17">
    <name type="scientific">Kwoniella dendrophila CBS 6074</name>
    <dbReference type="NCBI Taxonomy" id="1295534"/>
    <lineage>
        <taxon>Eukaryota</taxon>
        <taxon>Fungi</taxon>
        <taxon>Dikarya</taxon>
        <taxon>Basidiomycota</taxon>
        <taxon>Agaricomycotina</taxon>
        <taxon>Tremellomycetes</taxon>
        <taxon>Tremellales</taxon>
        <taxon>Cryptococcaceae</taxon>
        <taxon>Kwoniella</taxon>
    </lineage>
</organism>
<comment type="pathway">
    <text evidence="2 14">Lipid metabolism; fatty acid biosynthesis.</text>
</comment>
<evidence type="ECO:0000313" key="17">
    <source>
        <dbReference type="Proteomes" id="UP001355207"/>
    </source>
</evidence>
<evidence type="ECO:0000256" key="2">
    <source>
        <dbReference type="ARBA" id="ARBA00005194"/>
    </source>
</evidence>
<evidence type="ECO:0000256" key="10">
    <source>
        <dbReference type="ARBA" id="ARBA00023136"/>
    </source>
</evidence>
<keyword evidence="10 14" id="KW-0472">Membrane</keyword>
<dbReference type="EMBL" id="CP144108">
    <property type="protein sequence ID" value="WWC93110.1"/>
    <property type="molecule type" value="Genomic_DNA"/>
</dbReference>
<dbReference type="PANTHER" id="PTHR11035:SF3">
    <property type="entry name" value="VERY-LONG-CHAIN (3R)-3-HYDROXYACYL-COA DEHYDRATASE"/>
    <property type="match status" value="1"/>
</dbReference>
<keyword evidence="11 14" id="KW-0275">Fatty acid biosynthesis</keyword>
<evidence type="ECO:0000256" key="14">
    <source>
        <dbReference type="RuleBase" id="RU363109"/>
    </source>
</evidence>
<feature type="compositionally biased region" description="Polar residues" evidence="15">
    <location>
        <begin position="1"/>
        <end position="12"/>
    </location>
</feature>
<dbReference type="Proteomes" id="UP001355207">
    <property type="component" value="Chromosome 11"/>
</dbReference>
<dbReference type="GeneID" id="91098744"/>
<dbReference type="GO" id="GO:0030148">
    <property type="term" value="P:sphingolipid biosynthetic process"/>
    <property type="evidence" value="ECO:0007669"/>
    <property type="project" value="TreeGrafter"/>
</dbReference>
<dbReference type="GO" id="GO:0005789">
    <property type="term" value="C:endoplasmic reticulum membrane"/>
    <property type="evidence" value="ECO:0007669"/>
    <property type="project" value="UniProtKB-SubCell"/>
</dbReference>
<evidence type="ECO:0000256" key="13">
    <source>
        <dbReference type="ARBA" id="ARBA00036671"/>
    </source>
</evidence>
<dbReference type="AlphaFoldDB" id="A0AAX4K8H1"/>
<comment type="function">
    <text evidence="14">Catalyzes the third of the four reactions of the long-chain fatty acids elongation cycle. This endoplasmic reticulum-bound enzymatic process, allows the addition of two carbons to the chain of long- and very long-chain fatty acids/VLCFAs per cycle. This enzyme catalyzes the dehydration of the 3-hydroxyacyl-CoA intermediate into trans-2,3-enoyl-CoA, within each cycle of fatty acid elongation. Thereby, it participates to the production of VLCFAs of different chain lengths that are involved in multiple biological processes as precursors of membrane lipids and lipid mediators.</text>
</comment>
<evidence type="ECO:0000256" key="12">
    <source>
        <dbReference type="ARBA" id="ARBA00023239"/>
    </source>
</evidence>
<dbReference type="GO" id="GO:0042761">
    <property type="term" value="P:very long-chain fatty acid biosynthetic process"/>
    <property type="evidence" value="ECO:0007669"/>
    <property type="project" value="TreeGrafter"/>
</dbReference>
<dbReference type="EC" id="4.2.1.134" evidence="4 14"/>
<keyword evidence="8 14" id="KW-1133">Transmembrane helix</keyword>
<comment type="subcellular location">
    <subcellularLocation>
        <location evidence="14">Endoplasmic reticulum membrane</location>
        <topology evidence="14">Multi-pass membrane protein</topology>
    </subcellularLocation>
    <subcellularLocation>
        <location evidence="1">Membrane</location>
        <topology evidence="1">Multi-pass membrane protein</topology>
    </subcellularLocation>
</comment>
<dbReference type="GO" id="GO:0102158">
    <property type="term" value="F:very-long-chain (3R)-3-hydroxyacyl-CoA dehydratase activity"/>
    <property type="evidence" value="ECO:0007669"/>
    <property type="project" value="UniProtKB-EC"/>
</dbReference>
<feature type="compositionally biased region" description="Basic and acidic residues" evidence="15">
    <location>
        <begin position="13"/>
        <end position="28"/>
    </location>
</feature>
<evidence type="ECO:0000256" key="5">
    <source>
        <dbReference type="ARBA" id="ARBA00022516"/>
    </source>
</evidence>
<gene>
    <name evidence="16" type="ORF">L201_008076</name>
</gene>
<comment type="catalytic activity">
    <reaction evidence="13 14">
        <text>a very-long-chain (3R)-3-hydroxyacyl-CoA = a very-long-chain (2E)-enoyl-CoA + H2O</text>
        <dbReference type="Rhea" id="RHEA:45812"/>
        <dbReference type="ChEBI" id="CHEBI:15377"/>
        <dbReference type="ChEBI" id="CHEBI:83728"/>
        <dbReference type="ChEBI" id="CHEBI:85440"/>
        <dbReference type="EC" id="4.2.1.134"/>
    </reaction>
</comment>